<dbReference type="InterPro" id="IPR014371">
    <property type="entry name" value="Oat_ACAT_DAG_ARE"/>
</dbReference>
<dbReference type="Gramene" id="TRITD7Bv1G150730.5">
    <property type="protein sequence ID" value="TRITD7Bv1G150730.5"/>
    <property type="gene ID" value="TRITD7Bv1G150730"/>
</dbReference>
<dbReference type="GO" id="GO:0004144">
    <property type="term" value="F:diacylglycerol O-acyltransferase activity"/>
    <property type="evidence" value="ECO:0007669"/>
    <property type="project" value="UniProtKB-EC"/>
</dbReference>
<dbReference type="AlphaFoldDB" id="A0A9R1A7V1"/>
<dbReference type="GO" id="GO:0019432">
    <property type="term" value="P:triglyceride biosynthetic process"/>
    <property type="evidence" value="ECO:0007669"/>
    <property type="project" value="TreeGrafter"/>
</dbReference>
<evidence type="ECO:0000256" key="5">
    <source>
        <dbReference type="ARBA" id="ARBA00022824"/>
    </source>
</evidence>
<feature type="transmembrane region" description="Helical" evidence="7">
    <location>
        <begin position="21"/>
        <end position="40"/>
    </location>
</feature>
<comment type="subcellular location">
    <subcellularLocation>
        <location evidence="1">Endoplasmic reticulum membrane</location>
        <topology evidence="1">Multi-pass membrane protein</topology>
    </subcellularLocation>
</comment>
<name>A0A9R1A7V1_TRITD</name>
<dbReference type="PANTHER" id="PTHR10408">
    <property type="entry name" value="STEROL O-ACYLTRANSFERASE"/>
    <property type="match status" value="1"/>
</dbReference>
<dbReference type="PANTHER" id="PTHR10408:SF7">
    <property type="entry name" value="DIACYLGLYCEROL O-ACYLTRANSFERASE 1"/>
    <property type="match status" value="1"/>
</dbReference>
<evidence type="ECO:0000313" key="9">
    <source>
        <dbReference type="Proteomes" id="UP000324705"/>
    </source>
</evidence>
<gene>
    <name evidence="8" type="ORF">TRITD_7Bv1G150730</name>
</gene>
<keyword evidence="5" id="KW-0256">Endoplasmic reticulum</keyword>
<keyword evidence="7" id="KW-0472">Membrane</keyword>
<sequence length="126" mass="14148">MKYGLLIRAGFWFSARSLGDWPLLMCCLTLPIFPLAALMTEKWAQRKLIRDHVSILLHIIITTTVLIYPVVVILKVLHMAVLSMRKTLKAQLSTVLCISCWPQHFVTSQVIPGQHLLEKAGSPGSL</sequence>
<evidence type="ECO:0000256" key="1">
    <source>
        <dbReference type="ARBA" id="ARBA00004477"/>
    </source>
</evidence>
<evidence type="ECO:0000256" key="3">
    <source>
        <dbReference type="ARBA" id="ARBA00013244"/>
    </source>
</evidence>
<keyword evidence="7" id="KW-1133">Transmembrane helix</keyword>
<dbReference type="Proteomes" id="UP000324705">
    <property type="component" value="Chromosome 7B"/>
</dbReference>
<evidence type="ECO:0000256" key="6">
    <source>
        <dbReference type="ARBA" id="ARBA00023315"/>
    </source>
</evidence>
<proteinExistence type="predicted"/>
<dbReference type="GO" id="GO:0009941">
    <property type="term" value="C:chloroplast envelope"/>
    <property type="evidence" value="ECO:0007669"/>
    <property type="project" value="TreeGrafter"/>
</dbReference>
<evidence type="ECO:0000313" key="8">
    <source>
        <dbReference type="EMBL" id="VAI89740.1"/>
    </source>
</evidence>
<dbReference type="EC" id="2.3.1.20" evidence="3"/>
<keyword evidence="7" id="KW-0812">Transmembrane</keyword>
<dbReference type="GO" id="GO:0005789">
    <property type="term" value="C:endoplasmic reticulum membrane"/>
    <property type="evidence" value="ECO:0007669"/>
    <property type="project" value="UniProtKB-SubCell"/>
</dbReference>
<feature type="transmembrane region" description="Helical" evidence="7">
    <location>
        <begin position="55"/>
        <end position="77"/>
    </location>
</feature>
<evidence type="ECO:0000256" key="2">
    <source>
        <dbReference type="ARBA" id="ARBA00005189"/>
    </source>
</evidence>
<evidence type="ECO:0000256" key="7">
    <source>
        <dbReference type="SAM" id="Phobius"/>
    </source>
</evidence>
<reference evidence="8 9" key="1">
    <citation type="submission" date="2017-09" db="EMBL/GenBank/DDBJ databases">
        <authorList>
            <consortium name="International Durum Wheat Genome Sequencing Consortium (IDWGSC)"/>
            <person name="Milanesi L."/>
        </authorList>
    </citation>
    <scope>NUCLEOTIDE SEQUENCE [LARGE SCALE GENOMIC DNA]</scope>
    <source>
        <strain evidence="9">cv. Svevo</strain>
    </source>
</reference>
<comment type="pathway">
    <text evidence="2">Lipid metabolism.</text>
</comment>
<dbReference type="EMBL" id="LT934124">
    <property type="protein sequence ID" value="VAI89740.1"/>
    <property type="molecule type" value="Genomic_DNA"/>
</dbReference>
<accession>A0A9R1A7V1</accession>
<keyword evidence="4" id="KW-0808">Transferase</keyword>
<keyword evidence="6" id="KW-0012">Acyltransferase</keyword>
<keyword evidence="9" id="KW-1185">Reference proteome</keyword>
<protein>
    <recommendedName>
        <fullName evidence="3">diacylglycerol O-acyltransferase</fullName>
        <ecNumber evidence="3">2.3.1.20</ecNumber>
    </recommendedName>
</protein>
<organism evidence="8 9">
    <name type="scientific">Triticum turgidum subsp. durum</name>
    <name type="common">Durum wheat</name>
    <name type="synonym">Triticum durum</name>
    <dbReference type="NCBI Taxonomy" id="4567"/>
    <lineage>
        <taxon>Eukaryota</taxon>
        <taxon>Viridiplantae</taxon>
        <taxon>Streptophyta</taxon>
        <taxon>Embryophyta</taxon>
        <taxon>Tracheophyta</taxon>
        <taxon>Spermatophyta</taxon>
        <taxon>Magnoliopsida</taxon>
        <taxon>Liliopsida</taxon>
        <taxon>Poales</taxon>
        <taxon>Poaceae</taxon>
        <taxon>BOP clade</taxon>
        <taxon>Pooideae</taxon>
        <taxon>Triticodae</taxon>
        <taxon>Triticeae</taxon>
        <taxon>Triticinae</taxon>
        <taxon>Triticum</taxon>
    </lineage>
</organism>
<evidence type="ECO:0000256" key="4">
    <source>
        <dbReference type="ARBA" id="ARBA00022679"/>
    </source>
</evidence>